<sequence>MKLKIVIKFIIVNATFLLSFAAQAKSLEQAVAKALEIHPDVRALFYQYKSMEQDIEIAKSGYYPTADLYANAGIGERDNVQSRLGSEDEEFEPVSYGISIEQILFDGFFTQENVKRTKAEAKAEFFTLISSAENTALDVVKAYSSYLSAEKILELAERNLASHKEIYGQIEERKPTVDLVRNQICHKLEDD</sequence>
<dbReference type="InterPro" id="IPR003423">
    <property type="entry name" value="OMP_efflux"/>
</dbReference>
<dbReference type="OrthoDB" id="9814637at2"/>
<keyword evidence="10" id="KW-1185">Reference proteome</keyword>
<evidence type="ECO:0000256" key="6">
    <source>
        <dbReference type="ARBA" id="ARBA00023136"/>
    </source>
</evidence>
<evidence type="ECO:0000256" key="5">
    <source>
        <dbReference type="ARBA" id="ARBA00022692"/>
    </source>
</evidence>
<name>A0A6N8F7P5_9GAMM</name>
<keyword evidence="8" id="KW-0732">Signal</keyword>
<dbReference type="GO" id="GO:0015562">
    <property type="term" value="F:efflux transmembrane transporter activity"/>
    <property type="evidence" value="ECO:0007669"/>
    <property type="project" value="InterPro"/>
</dbReference>
<dbReference type="Pfam" id="PF02321">
    <property type="entry name" value="OEP"/>
    <property type="match status" value="1"/>
</dbReference>
<evidence type="ECO:0000256" key="8">
    <source>
        <dbReference type="SAM" id="SignalP"/>
    </source>
</evidence>
<dbReference type="InterPro" id="IPR051906">
    <property type="entry name" value="TolC-like"/>
</dbReference>
<evidence type="ECO:0000256" key="3">
    <source>
        <dbReference type="ARBA" id="ARBA00022448"/>
    </source>
</evidence>
<gene>
    <name evidence="9" type="ORF">GNP35_02290</name>
</gene>
<comment type="similarity">
    <text evidence="2">Belongs to the outer membrane factor (OMF) (TC 1.B.17) family.</text>
</comment>
<keyword evidence="7" id="KW-0998">Cell outer membrane</keyword>
<proteinExistence type="inferred from homology"/>
<evidence type="ECO:0000313" key="9">
    <source>
        <dbReference type="EMBL" id="MUH71429.1"/>
    </source>
</evidence>
<organism evidence="9 10">
    <name type="scientific">Psychrosphaera haliotis</name>
    <dbReference type="NCBI Taxonomy" id="555083"/>
    <lineage>
        <taxon>Bacteria</taxon>
        <taxon>Pseudomonadati</taxon>
        <taxon>Pseudomonadota</taxon>
        <taxon>Gammaproteobacteria</taxon>
        <taxon>Alteromonadales</taxon>
        <taxon>Pseudoalteromonadaceae</taxon>
        <taxon>Psychrosphaera</taxon>
    </lineage>
</organism>
<dbReference type="GO" id="GO:0009279">
    <property type="term" value="C:cell outer membrane"/>
    <property type="evidence" value="ECO:0007669"/>
    <property type="project" value="UniProtKB-SubCell"/>
</dbReference>
<comment type="caution">
    <text evidence="9">The sequence shown here is derived from an EMBL/GenBank/DDBJ whole genome shotgun (WGS) entry which is preliminary data.</text>
</comment>
<keyword evidence="6" id="KW-0472">Membrane</keyword>
<dbReference type="RefSeq" id="WP_155694143.1">
    <property type="nucleotide sequence ID" value="NZ_WOCD01000001.1"/>
</dbReference>
<dbReference type="PANTHER" id="PTHR30026:SF22">
    <property type="entry name" value="OUTER MEMBRANE EFFLUX PROTEIN"/>
    <property type="match status" value="1"/>
</dbReference>
<accession>A0A6N8F7P5</accession>
<evidence type="ECO:0000256" key="7">
    <source>
        <dbReference type="ARBA" id="ARBA00023237"/>
    </source>
</evidence>
<evidence type="ECO:0000313" key="10">
    <source>
        <dbReference type="Proteomes" id="UP000439994"/>
    </source>
</evidence>
<dbReference type="EMBL" id="WOCD01000001">
    <property type="protein sequence ID" value="MUH71429.1"/>
    <property type="molecule type" value="Genomic_DNA"/>
</dbReference>
<evidence type="ECO:0008006" key="11">
    <source>
        <dbReference type="Google" id="ProtNLM"/>
    </source>
</evidence>
<keyword evidence="5" id="KW-0812">Transmembrane</keyword>
<dbReference type="Gene3D" id="1.20.1600.10">
    <property type="entry name" value="Outer membrane efflux proteins (OEP)"/>
    <property type="match status" value="1"/>
</dbReference>
<dbReference type="AlphaFoldDB" id="A0A6N8F7P5"/>
<keyword evidence="4" id="KW-1134">Transmembrane beta strand</keyword>
<protein>
    <recommendedName>
        <fullName evidence="11">TolC family protein</fullName>
    </recommendedName>
</protein>
<dbReference type="PANTHER" id="PTHR30026">
    <property type="entry name" value="OUTER MEMBRANE PROTEIN TOLC"/>
    <property type="match status" value="1"/>
</dbReference>
<feature type="chain" id="PRO_5027031337" description="TolC family protein" evidence="8">
    <location>
        <begin position="25"/>
        <end position="191"/>
    </location>
</feature>
<evidence type="ECO:0000256" key="4">
    <source>
        <dbReference type="ARBA" id="ARBA00022452"/>
    </source>
</evidence>
<dbReference type="GO" id="GO:1990281">
    <property type="term" value="C:efflux pump complex"/>
    <property type="evidence" value="ECO:0007669"/>
    <property type="project" value="TreeGrafter"/>
</dbReference>
<dbReference type="GO" id="GO:0015288">
    <property type="term" value="F:porin activity"/>
    <property type="evidence" value="ECO:0007669"/>
    <property type="project" value="TreeGrafter"/>
</dbReference>
<feature type="signal peptide" evidence="8">
    <location>
        <begin position="1"/>
        <end position="24"/>
    </location>
</feature>
<keyword evidence="3" id="KW-0813">Transport</keyword>
<reference evidence="9 10" key="1">
    <citation type="submission" date="2019-11" db="EMBL/GenBank/DDBJ databases">
        <title>P. haliotis isolates from Z. marina roots.</title>
        <authorList>
            <person name="Cohen M."/>
            <person name="Jospin G."/>
            <person name="Eisen J.A."/>
            <person name="Coil D.A."/>
        </authorList>
    </citation>
    <scope>NUCLEOTIDE SEQUENCE [LARGE SCALE GENOMIC DNA]</scope>
    <source>
        <strain evidence="9 10">UCD-MCMsp1aY</strain>
    </source>
</reference>
<comment type="subcellular location">
    <subcellularLocation>
        <location evidence="1">Cell outer membrane</location>
    </subcellularLocation>
</comment>
<evidence type="ECO:0000256" key="1">
    <source>
        <dbReference type="ARBA" id="ARBA00004442"/>
    </source>
</evidence>
<evidence type="ECO:0000256" key="2">
    <source>
        <dbReference type="ARBA" id="ARBA00007613"/>
    </source>
</evidence>
<dbReference type="SUPFAM" id="SSF56954">
    <property type="entry name" value="Outer membrane efflux proteins (OEP)"/>
    <property type="match status" value="1"/>
</dbReference>
<dbReference type="Proteomes" id="UP000439994">
    <property type="component" value="Unassembled WGS sequence"/>
</dbReference>